<evidence type="ECO:0000313" key="2">
    <source>
        <dbReference type="EMBL" id="ABQ19418.1"/>
    </source>
</evidence>
<dbReference type="EMBL" id="CP000626">
    <property type="protein sequence ID" value="ABQ19418.1"/>
    <property type="molecule type" value="Genomic_DNA"/>
</dbReference>
<evidence type="ECO:0008006" key="4">
    <source>
        <dbReference type="Google" id="ProtNLM"/>
    </source>
</evidence>
<accession>A0A0H3AHG2</accession>
<dbReference type="CDD" id="cd02795">
    <property type="entry name" value="CBM6-CBM35-CBM36_like"/>
    <property type="match status" value="1"/>
</dbReference>
<proteinExistence type="predicted"/>
<evidence type="ECO:0000313" key="3">
    <source>
        <dbReference type="Proteomes" id="UP000000249"/>
    </source>
</evidence>
<dbReference type="KEGG" id="vcr:VC395_A0758"/>
<dbReference type="Proteomes" id="UP000000249">
    <property type="component" value="Chromosome 2"/>
</dbReference>
<protein>
    <recommendedName>
        <fullName evidence="4">DUF2861 domain-containing protein</fullName>
    </recommendedName>
</protein>
<organism evidence="2 3">
    <name type="scientific">Vibrio cholerae serotype O1 (strain ATCC 39541 / Classical Ogawa 395 / O395)</name>
    <dbReference type="NCBI Taxonomy" id="345073"/>
    <lineage>
        <taxon>Bacteria</taxon>
        <taxon>Pseudomonadati</taxon>
        <taxon>Pseudomonadota</taxon>
        <taxon>Gammaproteobacteria</taxon>
        <taxon>Vibrionales</taxon>
        <taxon>Vibrionaceae</taxon>
        <taxon>Vibrio</taxon>
    </lineage>
</organism>
<dbReference type="eggNOG" id="ENOG5032NMR">
    <property type="taxonomic scope" value="Bacteria"/>
</dbReference>
<evidence type="ECO:0000256" key="1">
    <source>
        <dbReference type="SAM" id="SignalP"/>
    </source>
</evidence>
<gene>
    <name evidence="2" type="ordered locus">VC0395_0501</name>
</gene>
<sequence length="296" mass="33818">MIMVKPNPLLWLTGMLLSTPAFADPTGWFEKNTPLTQAHQHLLNNDLESMFSSLVEVWQLEKNKNLKTHLNNLLIQSLSVDCGRGLDNKPFPDWIQGVTIRRVDVQSPGRDAYQVAIDTKTKVPITDIRLTKWVDKVVSTDSSLTNRSDSVTTNIYTYAQRYNLTNPLSAGLYRIDITAADQESWSAWVIFGDTIAKQVVRWTSKDEWQIQKTELLNSHCPLPKLSISVFDHIDGNYKQIWSESYESDYPTTLDNVSLPSDRYIVTVSMIHQRWQGPLAIEQSQVISKTYDVNVEE</sequence>
<dbReference type="AlphaFoldDB" id="A0A0H3AHG2"/>
<dbReference type="PATRIC" id="fig|345073.21.peg.3490"/>
<dbReference type="InterPro" id="IPR021290">
    <property type="entry name" value="DUF2861"/>
</dbReference>
<name>A0A0H3AHG2_VIBC3</name>
<keyword evidence="1" id="KW-0732">Signal</keyword>
<reference evidence="2 3" key="1">
    <citation type="submission" date="2007-03" db="EMBL/GenBank/DDBJ databases">
        <authorList>
            <person name="Heidelberg J."/>
        </authorList>
    </citation>
    <scope>NUCLEOTIDE SEQUENCE [LARGE SCALE GENOMIC DNA]</scope>
    <source>
        <strain evidence="3">ATCC 39541 / Classical Ogawa 395 / O395</strain>
    </source>
</reference>
<dbReference type="KEGG" id="vco:VC0395_0501"/>
<feature type="chain" id="PRO_5030008133" description="DUF2861 domain-containing protein" evidence="1">
    <location>
        <begin position="24"/>
        <end position="296"/>
    </location>
</feature>
<feature type="signal peptide" evidence="1">
    <location>
        <begin position="1"/>
        <end position="23"/>
    </location>
</feature>
<dbReference type="Pfam" id="PF11060">
    <property type="entry name" value="DUF2861"/>
    <property type="match status" value="1"/>
</dbReference>
<dbReference type="OrthoDB" id="5914970at2"/>